<dbReference type="FunFam" id="1.10.630.10:FF:000043">
    <property type="entry name" value="Cytochrome P450 99A2"/>
    <property type="match status" value="1"/>
</dbReference>
<dbReference type="RefSeq" id="XP_031388477.1">
    <property type="nucleotide sequence ID" value="XM_031532617.1"/>
</dbReference>
<dbReference type="Proteomes" id="UP000515151">
    <property type="component" value="Chromosome 3"/>
</dbReference>
<dbReference type="GO" id="GO:0005506">
    <property type="term" value="F:iron ion binding"/>
    <property type="evidence" value="ECO:0007669"/>
    <property type="project" value="InterPro"/>
</dbReference>
<protein>
    <submittedName>
        <fullName evidence="12">Premnaspirodiene oxygenase-like isoform X1</fullName>
    </submittedName>
</protein>
<keyword evidence="5 9" id="KW-0560">Oxidoreductase</keyword>
<reference evidence="11" key="1">
    <citation type="journal article" date="2020" name="Plant Biotechnol. J.">
        <title>The pomegranate (Punica granatum L.) draft genome dissects genetic divergence between soft- and hard-seeded cultivars.</title>
        <authorList>
            <person name="Luo X."/>
            <person name="Li H."/>
            <person name="Wu Z."/>
            <person name="Yao W."/>
            <person name="Zhao P."/>
            <person name="Cao D."/>
            <person name="Yu H."/>
            <person name="Li K."/>
            <person name="Poudel K."/>
            <person name="Zhao D."/>
            <person name="Zhang F."/>
            <person name="Xia X."/>
            <person name="Chen L."/>
            <person name="Wang Q."/>
            <person name="Jing D."/>
            <person name="Cao S."/>
        </authorList>
    </citation>
    <scope>NUCLEOTIDE SEQUENCE [LARGE SCALE GENOMIC DNA]</scope>
    <source>
        <strain evidence="11">cv. Tunisia</strain>
    </source>
</reference>
<dbReference type="Gene3D" id="1.10.630.10">
    <property type="entry name" value="Cytochrome P450"/>
    <property type="match status" value="1"/>
</dbReference>
<dbReference type="PANTHER" id="PTHR47955">
    <property type="entry name" value="CYTOCHROME P450 FAMILY 71 PROTEIN"/>
    <property type="match status" value="1"/>
</dbReference>
<dbReference type="GO" id="GO:0004497">
    <property type="term" value="F:monooxygenase activity"/>
    <property type="evidence" value="ECO:0007669"/>
    <property type="project" value="UniProtKB-KW"/>
</dbReference>
<evidence type="ECO:0000256" key="1">
    <source>
        <dbReference type="ARBA" id="ARBA00001971"/>
    </source>
</evidence>
<keyword evidence="10" id="KW-1133">Transmembrane helix</keyword>
<dbReference type="InterPro" id="IPR001128">
    <property type="entry name" value="Cyt_P450"/>
</dbReference>
<dbReference type="PANTHER" id="PTHR47955:SF8">
    <property type="entry name" value="CYTOCHROME P450 71D11-LIKE"/>
    <property type="match status" value="1"/>
</dbReference>
<evidence type="ECO:0000256" key="10">
    <source>
        <dbReference type="SAM" id="Phobius"/>
    </source>
</evidence>
<gene>
    <name evidence="12" type="primary">LOC116201393</name>
</gene>
<dbReference type="InterPro" id="IPR002401">
    <property type="entry name" value="Cyt_P450_E_grp-I"/>
</dbReference>
<evidence type="ECO:0000313" key="11">
    <source>
        <dbReference type="Proteomes" id="UP000515151"/>
    </source>
</evidence>
<evidence type="ECO:0000256" key="7">
    <source>
        <dbReference type="ARBA" id="ARBA00023033"/>
    </source>
</evidence>
<keyword evidence="11" id="KW-1185">Reference proteome</keyword>
<evidence type="ECO:0000256" key="2">
    <source>
        <dbReference type="ARBA" id="ARBA00010617"/>
    </source>
</evidence>
<dbReference type="GO" id="GO:0020037">
    <property type="term" value="F:heme binding"/>
    <property type="evidence" value="ECO:0007669"/>
    <property type="project" value="InterPro"/>
</dbReference>
<evidence type="ECO:0000256" key="8">
    <source>
        <dbReference type="PIRSR" id="PIRSR602401-1"/>
    </source>
</evidence>
<dbReference type="PROSITE" id="PS00086">
    <property type="entry name" value="CYTOCHROME_P450"/>
    <property type="match status" value="1"/>
</dbReference>
<name>A0A6P8CUT3_PUNGR</name>
<dbReference type="InterPro" id="IPR036396">
    <property type="entry name" value="Cyt_P450_sf"/>
</dbReference>
<feature type="transmembrane region" description="Helical" evidence="10">
    <location>
        <begin position="12"/>
        <end position="31"/>
    </location>
</feature>
<keyword evidence="10" id="KW-0472">Membrane</keyword>
<dbReference type="GeneID" id="116201393"/>
<dbReference type="SUPFAM" id="SSF48264">
    <property type="entry name" value="Cytochrome P450"/>
    <property type="match status" value="1"/>
</dbReference>
<evidence type="ECO:0000256" key="3">
    <source>
        <dbReference type="ARBA" id="ARBA00022617"/>
    </source>
</evidence>
<evidence type="ECO:0000256" key="5">
    <source>
        <dbReference type="ARBA" id="ARBA00023002"/>
    </source>
</evidence>
<dbReference type="OrthoDB" id="2789670at2759"/>
<organism evidence="11 12">
    <name type="scientific">Punica granatum</name>
    <name type="common">Pomegranate</name>
    <dbReference type="NCBI Taxonomy" id="22663"/>
    <lineage>
        <taxon>Eukaryota</taxon>
        <taxon>Viridiplantae</taxon>
        <taxon>Streptophyta</taxon>
        <taxon>Embryophyta</taxon>
        <taxon>Tracheophyta</taxon>
        <taxon>Spermatophyta</taxon>
        <taxon>Magnoliopsida</taxon>
        <taxon>eudicotyledons</taxon>
        <taxon>Gunneridae</taxon>
        <taxon>Pentapetalae</taxon>
        <taxon>rosids</taxon>
        <taxon>malvids</taxon>
        <taxon>Myrtales</taxon>
        <taxon>Lythraceae</taxon>
        <taxon>Punica</taxon>
    </lineage>
</organism>
<keyword evidence="4 8" id="KW-0479">Metal-binding</keyword>
<evidence type="ECO:0000256" key="6">
    <source>
        <dbReference type="ARBA" id="ARBA00023004"/>
    </source>
</evidence>
<proteinExistence type="inferred from homology"/>
<keyword evidence="10" id="KW-0812">Transmembrane</keyword>
<dbReference type="PRINTS" id="PR00463">
    <property type="entry name" value="EP450I"/>
</dbReference>
<evidence type="ECO:0000256" key="9">
    <source>
        <dbReference type="RuleBase" id="RU000461"/>
    </source>
</evidence>
<dbReference type="InterPro" id="IPR017972">
    <property type="entry name" value="Cyt_P450_CS"/>
</dbReference>
<keyword evidence="6 8" id="KW-0408">Iron</keyword>
<keyword evidence="3 8" id="KW-0349">Heme</keyword>
<dbReference type="GO" id="GO:0016705">
    <property type="term" value="F:oxidoreductase activity, acting on paired donors, with incorporation or reduction of molecular oxygen"/>
    <property type="evidence" value="ECO:0007669"/>
    <property type="project" value="InterPro"/>
</dbReference>
<dbReference type="Pfam" id="PF00067">
    <property type="entry name" value="p450"/>
    <property type="match status" value="1"/>
</dbReference>
<comment type="cofactor">
    <cofactor evidence="1 8">
        <name>heme</name>
        <dbReference type="ChEBI" id="CHEBI:30413"/>
    </cofactor>
</comment>
<dbReference type="CDD" id="cd11072">
    <property type="entry name" value="CYP71-like"/>
    <property type="match status" value="1"/>
</dbReference>
<feature type="binding site" description="axial binding residue" evidence="8">
    <location>
        <position position="471"/>
    </location>
    <ligand>
        <name>heme</name>
        <dbReference type="ChEBI" id="CHEBI:30413"/>
    </ligand>
    <ligandPart>
        <name>Fe</name>
        <dbReference type="ChEBI" id="CHEBI:18248"/>
    </ligandPart>
</feature>
<dbReference type="AlphaFoldDB" id="A0A6P8CUT3"/>
<reference evidence="12" key="2">
    <citation type="submission" date="2025-08" db="UniProtKB">
        <authorList>
            <consortium name="RefSeq"/>
        </authorList>
    </citation>
    <scope>IDENTIFICATION</scope>
    <source>
        <tissue evidence="12">Leaf</tissue>
    </source>
</reference>
<keyword evidence="7 9" id="KW-0503">Monooxygenase</keyword>
<sequence length="540" mass="61724">MTKFVLCSTMIPLPPPHVFLTVVIIFLFLAFGKKKRRSTNKDSISELPPGPKRLPIIGSLLQMRGASPHQALNNLAMRHGPIMSLQLGEILAIVITSPKAVMEILKIHEPAFAQRPRLGVVESLSYEYSSFTFSPYGEYWRQMRKICVLEFLSTKRVMSFRSIREQEVWNMIKAIGDFDEKPFNLSDLMLSVINKVIARALLGDRCKYQEEFISLMKEVMLLSGVLEFPDLFPSMKFLQYTSRVKLARERLHHKIDVILNYIIEDHKAKLESVINNENKPPAGGDLVDMLLHLQKTSDLKFYITMEVIKNVTMKEPLSERAQTLSMTQELFSVGTESSSIVLEWAMSEMLRNPRVMQKAQLEIRDHLNGKSLVKESDIESLGYLKAVVKETLRLHPPIPLVPREARERCKIMGYDIPSKANIIINAWALGRDAENWINPEEFLPERFLESSVDFKGNSFHYIPFGNGRRICPGINYAIAGIELLLAQLLYHFDWGLGDGKKLPYVLDMEETFTITLRRKNPLVMIAKSRIKFADEGTLPA</sequence>
<evidence type="ECO:0000256" key="4">
    <source>
        <dbReference type="ARBA" id="ARBA00022723"/>
    </source>
</evidence>
<comment type="similarity">
    <text evidence="2 9">Belongs to the cytochrome P450 family.</text>
</comment>
<accession>A0A6P8CUT3</accession>
<dbReference type="PRINTS" id="PR00385">
    <property type="entry name" value="P450"/>
</dbReference>
<evidence type="ECO:0000313" key="12">
    <source>
        <dbReference type="RefSeq" id="XP_031388477.1"/>
    </source>
</evidence>